<dbReference type="EC" id="2.4.99.23" evidence="9"/>
<accession>A0A1W1BXS6</accession>
<dbReference type="GO" id="GO:0008713">
    <property type="term" value="F:ADP-heptose-lipopolysaccharide heptosyltransferase activity"/>
    <property type="evidence" value="ECO:0007669"/>
    <property type="project" value="TreeGrafter"/>
</dbReference>
<dbReference type="Gene3D" id="3.40.50.2000">
    <property type="entry name" value="Glycogen Phosphorylase B"/>
    <property type="match status" value="2"/>
</dbReference>
<evidence type="ECO:0000256" key="10">
    <source>
        <dbReference type="ARBA" id="ARBA00044190"/>
    </source>
</evidence>
<dbReference type="GO" id="GO:0009244">
    <property type="term" value="P:lipopolysaccharide core region biosynthetic process"/>
    <property type="evidence" value="ECO:0007669"/>
    <property type="project" value="InterPro"/>
</dbReference>
<dbReference type="PANTHER" id="PTHR30160:SF19">
    <property type="entry name" value="LIPOPOLYSACCHARIDE HEPTOSYLTRANSFERASE 1"/>
    <property type="match status" value="1"/>
</dbReference>
<dbReference type="InterPro" id="IPR011908">
    <property type="entry name" value="LipoPS_heptosylTferase-I"/>
</dbReference>
<evidence type="ECO:0000313" key="13">
    <source>
        <dbReference type="EMBL" id="SFV58339.1"/>
    </source>
</evidence>
<dbReference type="InterPro" id="IPR002201">
    <property type="entry name" value="Glyco_trans_9"/>
</dbReference>
<keyword evidence="3" id="KW-1003">Cell membrane</keyword>
<dbReference type="NCBIfam" id="TIGR02193">
    <property type="entry name" value="heptsyl_trn_I"/>
    <property type="match status" value="1"/>
</dbReference>
<dbReference type="CDD" id="cd03789">
    <property type="entry name" value="GT9_LPS_heptosyltransferase"/>
    <property type="match status" value="1"/>
</dbReference>
<proteinExistence type="predicted"/>
<name>A0A1W1BXS6_9ZZZZ</name>
<dbReference type="PANTHER" id="PTHR30160">
    <property type="entry name" value="TETRAACYLDISACCHARIDE 4'-KINASE-RELATED"/>
    <property type="match status" value="1"/>
</dbReference>
<evidence type="ECO:0000256" key="7">
    <source>
        <dbReference type="ARBA" id="ARBA00022985"/>
    </source>
</evidence>
<reference evidence="13" key="1">
    <citation type="submission" date="2016-10" db="EMBL/GenBank/DDBJ databases">
        <authorList>
            <person name="de Groot N.N."/>
        </authorList>
    </citation>
    <scope>NUCLEOTIDE SEQUENCE</scope>
</reference>
<evidence type="ECO:0000256" key="4">
    <source>
        <dbReference type="ARBA" id="ARBA00022519"/>
    </source>
</evidence>
<dbReference type="GO" id="GO:0005886">
    <property type="term" value="C:plasma membrane"/>
    <property type="evidence" value="ECO:0007669"/>
    <property type="project" value="UniProtKB-SubCell"/>
</dbReference>
<dbReference type="SUPFAM" id="SSF53756">
    <property type="entry name" value="UDP-Glycosyltransferase/glycogen phosphorylase"/>
    <property type="match status" value="1"/>
</dbReference>
<gene>
    <name evidence="13" type="ORF">MNB_SV-9-762</name>
</gene>
<comment type="catalytic activity">
    <reaction evidence="12">
        <text>an alpha-Kdo-(2-&gt;4)-alpha-Kdo-(2-&gt;6)-lipid A + ADP-L-glycero-beta-D-manno-heptose = an L-alpha-D-Hep-(1-&gt;5)-[alpha-Kdo-(2-&gt;4)]-alpha-Kdo-(2-&gt;6)-lipid A + ADP + H(+)</text>
        <dbReference type="Rhea" id="RHEA:74067"/>
        <dbReference type="ChEBI" id="CHEBI:15378"/>
        <dbReference type="ChEBI" id="CHEBI:61506"/>
        <dbReference type="ChEBI" id="CHEBI:176431"/>
        <dbReference type="ChEBI" id="CHEBI:193068"/>
        <dbReference type="ChEBI" id="CHEBI:456216"/>
        <dbReference type="EC" id="2.4.99.23"/>
    </reaction>
</comment>
<comment type="subcellular location">
    <subcellularLocation>
        <location evidence="1">Cell inner membrane</location>
        <topology evidence="1">Peripheral membrane protein</topology>
        <orientation evidence="1">Cytoplasmic side</orientation>
    </subcellularLocation>
</comment>
<dbReference type="EMBL" id="FPHG01000035">
    <property type="protein sequence ID" value="SFV58339.1"/>
    <property type="molecule type" value="Genomic_DNA"/>
</dbReference>
<organism evidence="13">
    <name type="scientific">hydrothermal vent metagenome</name>
    <dbReference type="NCBI Taxonomy" id="652676"/>
    <lineage>
        <taxon>unclassified sequences</taxon>
        <taxon>metagenomes</taxon>
        <taxon>ecological metagenomes</taxon>
    </lineage>
</organism>
<keyword evidence="7" id="KW-0448">Lipopolysaccharide biosynthesis</keyword>
<dbReference type="Pfam" id="PF01075">
    <property type="entry name" value="Glyco_transf_9"/>
    <property type="match status" value="1"/>
</dbReference>
<evidence type="ECO:0000256" key="2">
    <source>
        <dbReference type="ARBA" id="ARBA00004713"/>
    </source>
</evidence>
<evidence type="ECO:0000256" key="11">
    <source>
        <dbReference type="ARBA" id="ARBA00044330"/>
    </source>
</evidence>
<protein>
    <recommendedName>
        <fullName evidence="10">Lipopolysaccharide heptosyltransferase 1</fullName>
        <ecNumber evidence="9">2.4.99.23</ecNumber>
    </recommendedName>
    <alternativeName>
        <fullName evidence="11">ADP-heptose:lipopolysaccharide heptosyltransferase I</fullName>
    </alternativeName>
</protein>
<evidence type="ECO:0000256" key="5">
    <source>
        <dbReference type="ARBA" id="ARBA00022676"/>
    </source>
</evidence>
<evidence type="ECO:0000256" key="6">
    <source>
        <dbReference type="ARBA" id="ARBA00022679"/>
    </source>
</evidence>
<evidence type="ECO:0000256" key="12">
    <source>
        <dbReference type="ARBA" id="ARBA00049201"/>
    </source>
</evidence>
<evidence type="ECO:0000256" key="8">
    <source>
        <dbReference type="ARBA" id="ARBA00023136"/>
    </source>
</evidence>
<keyword evidence="4" id="KW-0997">Cell inner membrane</keyword>
<evidence type="ECO:0000256" key="1">
    <source>
        <dbReference type="ARBA" id="ARBA00004515"/>
    </source>
</evidence>
<comment type="pathway">
    <text evidence="2">Bacterial outer membrane biogenesis; LPS core biosynthesis.</text>
</comment>
<keyword evidence="8" id="KW-0472">Membrane</keyword>
<evidence type="ECO:0000256" key="3">
    <source>
        <dbReference type="ARBA" id="ARBA00022475"/>
    </source>
</evidence>
<dbReference type="InterPro" id="IPR051199">
    <property type="entry name" value="LPS_LOS_Heptosyltrfase"/>
</dbReference>
<keyword evidence="6 13" id="KW-0808">Transferase</keyword>
<sequence>MKIVIVKLSAMGDIIHAMSALQFIKKHIPDSRIDWIVEHSFVGILENNPYIDNILPVRLKSIKKNPLNIIREIGRVRDYANNNYDIVIDAQGLIKSAITSKLLGKGNIWGFSKESIRESEASYFYDNYVDIAYHANTIDRNMKVLSQPLGFEISRRDVINKEPILNYIPDDYINIYLKEDMKNIIFIVGSTWESRNYPKEKFAKIADALKGNILVLWGTEKEKDIAEWIAYSSVYATAVPRLSFNDLKLLISRADLLIGNDTGPTHIAWGLNIPSITIFGSTPIERVYQTNINKVVKSKSVIDHYNLDKNDFSICDIDHNDIIKIANRLLDD</sequence>
<dbReference type="GO" id="GO:0005829">
    <property type="term" value="C:cytosol"/>
    <property type="evidence" value="ECO:0007669"/>
    <property type="project" value="TreeGrafter"/>
</dbReference>
<evidence type="ECO:0000256" key="9">
    <source>
        <dbReference type="ARBA" id="ARBA00044041"/>
    </source>
</evidence>
<dbReference type="AlphaFoldDB" id="A0A1W1BXS6"/>
<keyword evidence="5 13" id="KW-0328">Glycosyltransferase</keyword>